<dbReference type="Proteomes" id="UP000736164">
    <property type="component" value="Unassembled WGS sequence"/>
</dbReference>
<reference evidence="2" key="1">
    <citation type="journal article" date="2021" name="Cell">
        <title>Tracing the genetic footprints of vertebrate landing in non-teleost ray-finned fishes.</title>
        <authorList>
            <person name="Bi X."/>
            <person name="Wang K."/>
            <person name="Yang L."/>
            <person name="Pan H."/>
            <person name="Jiang H."/>
            <person name="Wei Q."/>
            <person name="Fang M."/>
            <person name="Yu H."/>
            <person name="Zhu C."/>
            <person name="Cai Y."/>
            <person name="He Y."/>
            <person name="Gan X."/>
            <person name="Zeng H."/>
            <person name="Yu D."/>
            <person name="Zhu Y."/>
            <person name="Jiang H."/>
            <person name="Qiu Q."/>
            <person name="Yang H."/>
            <person name="Zhang Y.E."/>
            <person name="Wang W."/>
            <person name="Zhu M."/>
            <person name="He S."/>
            <person name="Zhang G."/>
        </authorList>
    </citation>
    <scope>NUCLEOTIDE SEQUENCE</scope>
    <source>
        <strain evidence="2">Allg_001</strain>
    </source>
</reference>
<dbReference type="SUPFAM" id="SSF52047">
    <property type="entry name" value="RNI-like"/>
    <property type="match status" value="1"/>
</dbReference>
<organism evidence="2 3">
    <name type="scientific">Atractosteus spatula</name>
    <name type="common">Alligator gar</name>
    <name type="synonym">Lepisosteus spatula</name>
    <dbReference type="NCBI Taxonomy" id="7917"/>
    <lineage>
        <taxon>Eukaryota</taxon>
        <taxon>Metazoa</taxon>
        <taxon>Chordata</taxon>
        <taxon>Craniata</taxon>
        <taxon>Vertebrata</taxon>
        <taxon>Euteleostomi</taxon>
        <taxon>Actinopterygii</taxon>
        <taxon>Neopterygii</taxon>
        <taxon>Holostei</taxon>
        <taxon>Semionotiformes</taxon>
        <taxon>Lepisosteidae</taxon>
        <taxon>Atractosteus</taxon>
    </lineage>
</organism>
<evidence type="ECO:0000313" key="3">
    <source>
        <dbReference type="Proteomes" id="UP000736164"/>
    </source>
</evidence>
<feature type="compositionally biased region" description="Basic and acidic residues" evidence="1">
    <location>
        <begin position="175"/>
        <end position="191"/>
    </location>
</feature>
<protein>
    <submittedName>
        <fullName evidence="2">LRC71 protein</fullName>
    </submittedName>
</protein>
<keyword evidence="3" id="KW-1185">Reference proteome</keyword>
<dbReference type="InterPro" id="IPR032675">
    <property type="entry name" value="LRR_dom_sf"/>
</dbReference>
<feature type="compositionally biased region" description="Gly residues" evidence="1">
    <location>
        <begin position="165"/>
        <end position="174"/>
    </location>
</feature>
<feature type="non-terminal residue" evidence="2">
    <location>
        <position position="333"/>
    </location>
</feature>
<dbReference type="SMART" id="SM00368">
    <property type="entry name" value="LRR_RI"/>
    <property type="match status" value="4"/>
</dbReference>
<dbReference type="InterPro" id="IPR001611">
    <property type="entry name" value="Leu-rich_rpt"/>
</dbReference>
<dbReference type="AlphaFoldDB" id="A0A8J7NLM1"/>
<dbReference type="InterPro" id="IPR053040">
    <property type="entry name" value="LRR-containing_protein_71"/>
</dbReference>
<feature type="compositionally biased region" description="Basic and acidic residues" evidence="1">
    <location>
        <begin position="200"/>
        <end position="215"/>
    </location>
</feature>
<dbReference type="PANTHER" id="PTHR46984">
    <property type="entry name" value="LEUCINE-RICH REPEAT-CONTAINING PROTEIN 71"/>
    <property type="match status" value="1"/>
</dbReference>
<dbReference type="Pfam" id="PF13516">
    <property type="entry name" value="LRR_6"/>
    <property type="match status" value="3"/>
</dbReference>
<gene>
    <name evidence="2" type="primary">Lrrc71</name>
    <name evidence="2" type="ORF">GTO95_0004626</name>
</gene>
<feature type="non-terminal residue" evidence="2">
    <location>
        <position position="1"/>
    </location>
</feature>
<dbReference type="EMBL" id="JAAWVO010025053">
    <property type="protein sequence ID" value="MBN3315867.1"/>
    <property type="molecule type" value="Genomic_DNA"/>
</dbReference>
<sequence>MLAHLSLRNNQIDEEGARLIGQALSTPRSANKSLLSLNLAFNRIGDTGAQHIAQGLRLNRTLLCLSLAHNHIGDPGASSLAQVLGPFALTHEETVERRRLMSAQEANQSPRRADSMADRPLSYPSSTSLERSVKTSKSASKRKDKDPPKKEDKPSVLANQTAGGVATGGQGGATGKKEDTKVAKKGSDTKVPRGRGAKSGGKEKRPPVPEQEDKSGSAQNKVVETQEAVCPLLDTVEHREGCVFIPGNHSLTSLTLSGNRLTESCLPAFLSALASQGEPGSTGGTGLLRLSLTRNHFSPDCEPFLKIQEVMSIRDPLNKSVPRLPEEEQAQPV</sequence>
<evidence type="ECO:0000313" key="2">
    <source>
        <dbReference type="EMBL" id="MBN3315867.1"/>
    </source>
</evidence>
<name>A0A8J7NLM1_ATRSP</name>
<feature type="region of interest" description="Disordered" evidence="1">
    <location>
        <begin position="101"/>
        <end position="222"/>
    </location>
</feature>
<feature type="compositionally biased region" description="Basic and acidic residues" evidence="1">
    <location>
        <begin position="141"/>
        <end position="154"/>
    </location>
</feature>
<accession>A0A8J7NLM1</accession>
<comment type="caution">
    <text evidence="2">The sequence shown here is derived from an EMBL/GenBank/DDBJ whole genome shotgun (WGS) entry which is preliminary data.</text>
</comment>
<proteinExistence type="predicted"/>
<dbReference type="PANTHER" id="PTHR46984:SF1">
    <property type="entry name" value="LEUCINE-RICH REPEAT-CONTAINING PROTEIN 71"/>
    <property type="match status" value="1"/>
</dbReference>
<dbReference type="Gene3D" id="3.80.10.10">
    <property type="entry name" value="Ribonuclease Inhibitor"/>
    <property type="match status" value="2"/>
</dbReference>
<dbReference type="Pfam" id="PF00560">
    <property type="entry name" value="LRR_1"/>
    <property type="match status" value="1"/>
</dbReference>
<evidence type="ECO:0000256" key="1">
    <source>
        <dbReference type="SAM" id="MobiDB-lite"/>
    </source>
</evidence>